<dbReference type="Proteomes" id="UP000039324">
    <property type="component" value="Unassembled WGS sequence"/>
</dbReference>
<dbReference type="EMBL" id="OVEO01000010">
    <property type="protein sequence ID" value="SPQ98603.1"/>
    <property type="molecule type" value="Genomic_DNA"/>
</dbReference>
<keyword evidence="1" id="KW-0175">Coiled coil</keyword>
<feature type="coiled-coil region" evidence="1">
    <location>
        <begin position="92"/>
        <end position="224"/>
    </location>
</feature>
<evidence type="ECO:0000256" key="1">
    <source>
        <dbReference type="SAM" id="Coils"/>
    </source>
</evidence>
<reference evidence="2 4" key="1">
    <citation type="submission" date="2015-02" db="EMBL/GenBank/DDBJ databases">
        <authorList>
            <person name="Chooi Y.-H."/>
        </authorList>
    </citation>
    <scope>NUCLEOTIDE SEQUENCE [LARGE SCALE GENOMIC DNA]</scope>
    <source>
        <strain evidence="2">E3</strain>
    </source>
</reference>
<dbReference type="Proteomes" id="UP000290189">
    <property type="component" value="Unassembled WGS sequence"/>
</dbReference>
<keyword evidence="4" id="KW-1185">Reference proteome</keyword>
<proteinExistence type="predicted"/>
<dbReference type="AlphaFoldDB" id="A0A0G4IUM7"/>
<reference evidence="3 5" key="2">
    <citation type="submission" date="2018-03" db="EMBL/GenBank/DDBJ databases">
        <authorList>
            <person name="Fogelqvist J."/>
        </authorList>
    </citation>
    <scope>NUCLEOTIDE SEQUENCE [LARGE SCALE GENOMIC DNA]</scope>
</reference>
<feature type="coiled-coil region" evidence="1">
    <location>
        <begin position="299"/>
        <end position="361"/>
    </location>
</feature>
<evidence type="ECO:0000313" key="5">
    <source>
        <dbReference type="Proteomes" id="UP000290189"/>
    </source>
</evidence>
<evidence type="ECO:0000313" key="4">
    <source>
        <dbReference type="Proteomes" id="UP000039324"/>
    </source>
</evidence>
<sequence length="546" mass="60281">MSKGGARDLQRIIAASSPANASSCTSESLALVRAKFEQMASLSQNDRHIIAAIQQRMLEQRHELTKRQATTRALQDRFEALAAVSRADREAAEALRATAQHQSDEIDKIRAEKSTLASLNEALRQELNAKREAYAAAVSRCNDAEGALQAKSRQVRALQDAVARYDADQAGCAHENRRLSDANRAQEAQARDLQDRLHLLEQKLADADKRADAAEQRTRDTEAVLATRGQDVDRLKSELEAVRRDECQVRDQLRREQQSVADRDVLIEQLDGRLRQNDVKMQELVAEGEARDRDAQAGAGELRAQLNAARTEIADLTTRQAASAAELRDLHSRCDAERARAECLIAERDEVAKDLDAARKAVAECHRANVILQETDASARERIRQLESIVAYNAEQAARVKADIDELRSQVEARDRDVERLAHEKDARQRESDARVARLTATETEVRIAVAKLLNAQEAMEGSFTCLSCMTLLTEAKTCVPCGHVVCGTCCTDGGACSECARPVTGVVPNRNMSALSGKFTYIRQVLGRLKDDLTTSPLFADIPGQ</sequence>
<dbReference type="Gene3D" id="3.30.40.10">
    <property type="entry name" value="Zinc/RING finger domain, C3HC4 (zinc finger)"/>
    <property type="match status" value="1"/>
</dbReference>
<keyword evidence="3" id="KW-0496">Mitochondrion</keyword>
<name>A0A0G4IUM7_PLABS</name>
<organism evidence="2 4">
    <name type="scientific">Plasmodiophora brassicae</name>
    <name type="common">Clubroot disease agent</name>
    <dbReference type="NCBI Taxonomy" id="37360"/>
    <lineage>
        <taxon>Eukaryota</taxon>
        <taxon>Sar</taxon>
        <taxon>Rhizaria</taxon>
        <taxon>Endomyxa</taxon>
        <taxon>Phytomyxea</taxon>
        <taxon>Plasmodiophorida</taxon>
        <taxon>Plasmodiophoridae</taxon>
        <taxon>Plasmodiophora</taxon>
    </lineage>
</organism>
<gene>
    <name evidence="2" type="ORF">PBRA_007162</name>
    <name evidence="3" type="ORF">PLBR_LOCUS5818</name>
</gene>
<evidence type="ECO:0000313" key="3">
    <source>
        <dbReference type="EMBL" id="SPQ98603.1"/>
    </source>
</evidence>
<geneLocation type="mitochondrion" evidence="3"/>
<dbReference type="STRING" id="37360.A0A0G4IUM7"/>
<accession>A0A0G4IUM7</accession>
<dbReference type="EMBL" id="CDSF01000089">
    <property type="protein sequence ID" value="CEO99048.1"/>
    <property type="molecule type" value="Genomic_DNA"/>
</dbReference>
<evidence type="ECO:0000313" key="2">
    <source>
        <dbReference type="EMBL" id="CEO99048.1"/>
    </source>
</evidence>
<protein>
    <recommendedName>
        <fullName evidence="6">RING-type domain-containing protein</fullName>
    </recommendedName>
</protein>
<dbReference type="OMA" id="AGCAHEN"/>
<dbReference type="InterPro" id="IPR013083">
    <property type="entry name" value="Znf_RING/FYVE/PHD"/>
</dbReference>
<evidence type="ECO:0008006" key="6">
    <source>
        <dbReference type="Google" id="ProtNLM"/>
    </source>
</evidence>